<proteinExistence type="predicted"/>
<reference evidence="1 2" key="1">
    <citation type="submission" date="2017-11" db="EMBL/GenBank/DDBJ databases">
        <title>De-novo sequencing of pomegranate (Punica granatum L.) genome.</title>
        <authorList>
            <person name="Akparov Z."/>
            <person name="Amiraslanov A."/>
            <person name="Hajiyeva S."/>
            <person name="Abbasov M."/>
            <person name="Kaur K."/>
            <person name="Hamwieh A."/>
            <person name="Solovyev V."/>
            <person name="Salamov A."/>
            <person name="Braich B."/>
            <person name="Kosarev P."/>
            <person name="Mahmoud A."/>
            <person name="Hajiyev E."/>
            <person name="Babayeva S."/>
            <person name="Izzatullayeva V."/>
            <person name="Mammadov A."/>
            <person name="Mammadov A."/>
            <person name="Sharifova S."/>
            <person name="Ojaghi J."/>
            <person name="Eynullazada K."/>
            <person name="Bayramov B."/>
            <person name="Abdulazimova A."/>
            <person name="Shahmuradov I."/>
        </authorList>
    </citation>
    <scope>NUCLEOTIDE SEQUENCE [LARGE SCALE GENOMIC DNA]</scope>
    <source>
        <strain evidence="2">cv. AG2017</strain>
        <tissue evidence="1">Leaf</tissue>
    </source>
</reference>
<sequence>MDFIKETTQIGARKPVLTRKDLDGTNSPGWAVSRPDWPVLGSEVTTVAPDGILMQGRWLPTPNRPPEVAVMVVWF</sequence>
<protein>
    <submittedName>
        <fullName evidence="1">Uncharacterized protein</fullName>
    </submittedName>
</protein>
<accession>A0A2I0JYU9</accession>
<evidence type="ECO:0000313" key="2">
    <source>
        <dbReference type="Proteomes" id="UP000233551"/>
    </source>
</evidence>
<name>A0A2I0JYU9_PUNGR</name>
<comment type="caution">
    <text evidence="1">The sequence shown here is derived from an EMBL/GenBank/DDBJ whole genome shotgun (WGS) entry which is preliminary data.</text>
</comment>
<dbReference type="Proteomes" id="UP000233551">
    <property type="component" value="Unassembled WGS sequence"/>
</dbReference>
<organism evidence="1 2">
    <name type="scientific">Punica granatum</name>
    <name type="common">Pomegranate</name>
    <dbReference type="NCBI Taxonomy" id="22663"/>
    <lineage>
        <taxon>Eukaryota</taxon>
        <taxon>Viridiplantae</taxon>
        <taxon>Streptophyta</taxon>
        <taxon>Embryophyta</taxon>
        <taxon>Tracheophyta</taxon>
        <taxon>Spermatophyta</taxon>
        <taxon>Magnoliopsida</taxon>
        <taxon>eudicotyledons</taxon>
        <taxon>Gunneridae</taxon>
        <taxon>Pentapetalae</taxon>
        <taxon>rosids</taxon>
        <taxon>malvids</taxon>
        <taxon>Myrtales</taxon>
        <taxon>Lythraceae</taxon>
        <taxon>Punica</taxon>
    </lineage>
</organism>
<dbReference type="AlphaFoldDB" id="A0A2I0JYU9"/>
<evidence type="ECO:0000313" key="1">
    <source>
        <dbReference type="EMBL" id="PKI61507.1"/>
    </source>
</evidence>
<keyword evidence="2" id="KW-1185">Reference proteome</keyword>
<dbReference type="EMBL" id="PGOL01001030">
    <property type="protein sequence ID" value="PKI61507.1"/>
    <property type="molecule type" value="Genomic_DNA"/>
</dbReference>
<gene>
    <name evidence="1" type="ORF">CRG98_018091</name>
</gene>